<protein>
    <submittedName>
        <fullName evidence="7">Dihydrofolate synthase / folylpolyglutamate synthase</fullName>
    </submittedName>
</protein>
<dbReference type="NCBIfam" id="TIGR01499">
    <property type="entry name" value="folC"/>
    <property type="match status" value="1"/>
</dbReference>
<name>A0A1M6VAY9_9BACL</name>
<keyword evidence="6" id="KW-0460">Magnesium</keyword>
<keyword evidence="5" id="KW-0067">ATP-binding</keyword>
<evidence type="ECO:0000313" key="7">
    <source>
        <dbReference type="EMBL" id="SHK78662.1"/>
    </source>
</evidence>
<keyword evidence="2" id="KW-0436">Ligase</keyword>
<dbReference type="Gene3D" id="3.90.190.20">
    <property type="entry name" value="Mur ligase, C-terminal domain"/>
    <property type="match status" value="1"/>
</dbReference>
<accession>A0A1M6VAY9</accession>
<keyword evidence="3" id="KW-0479">Metal-binding</keyword>
<dbReference type="SUPFAM" id="SSF53244">
    <property type="entry name" value="MurD-like peptide ligases, peptide-binding domain"/>
    <property type="match status" value="1"/>
</dbReference>
<proteinExistence type="inferred from homology"/>
<dbReference type="InterPro" id="IPR036565">
    <property type="entry name" value="Mur-like_cat_sf"/>
</dbReference>
<dbReference type="GO" id="GO:0004326">
    <property type="term" value="F:tetrahydrofolylpolyglutamate synthase activity"/>
    <property type="evidence" value="ECO:0007669"/>
    <property type="project" value="InterPro"/>
</dbReference>
<dbReference type="RefSeq" id="WP_072874857.1">
    <property type="nucleotide sequence ID" value="NZ_FRAF01000022.1"/>
</dbReference>
<evidence type="ECO:0000256" key="2">
    <source>
        <dbReference type="ARBA" id="ARBA00022598"/>
    </source>
</evidence>
<keyword evidence="8" id="KW-1185">Reference proteome</keyword>
<comment type="similarity">
    <text evidence="1">Belongs to the folylpolyglutamate synthase family.</text>
</comment>
<organism evidence="7 8">
    <name type="scientific">Alicyclobacillus tolerans</name>
    <dbReference type="NCBI Taxonomy" id="90970"/>
    <lineage>
        <taxon>Bacteria</taxon>
        <taxon>Bacillati</taxon>
        <taxon>Bacillota</taxon>
        <taxon>Bacilli</taxon>
        <taxon>Bacillales</taxon>
        <taxon>Alicyclobacillaceae</taxon>
        <taxon>Alicyclobacillus</taxon>
    </lineage>
</organism>
<dbReference type="Gene3D" id="3.40.1190.10">
    <property type="entry name" value="Mur-like, catalytic domain"/>
    <property type="match status" value="1"/>
</dbReference>
<dbReference type="AlphaFoldDB" id="A0A1M6VAY9"/>
<dbReference type="GO" id="GO:0005524">
    <property type="term" value="F:ATP binding"/>
    <property type="evidence" value="ECO:0007669"/>
    <property type="project" value="UniProtKB-KW"/>
</dbReference>
<evidence type="ECO:0000256" key="1">
    <source>
        <dbReference type="ARBA" id="ARBA00008276"/>
    </source>
</evidence>
<reference evidence="8" key="1">
    <citation type="submission" date="2016-11" db="EMBL/GenBank/DDBJ databases">
        <authorList>
            <person name="Varghese N."/>
            <person name="Submissions S."/>
        </authorList>
    </citation>
    <scope>NUCLEOTIDE SEQUENCE [LARGE SCALE GENOMIC DNA]</scope>
    <source>
        <strain evidence="8">USBA-503</strain>
    </source>
</reference>
<dbReference type="InterPro" id="IPR036615">
    <property type="entry name" value="Mur_ligase_C_dom_sf"/>
</dbReference>
<gene>
    <name evidence="7" type="ORF">SAMN05443507_12264</name>
</gene>
<evidence type="ECO:0000256" key="3">
    <source>
        <dbReference type="ARBA" id="ARBA00022723"/>
    </source>
</evidence>
<dbReference type="GO" id="GO:0046872">
    <property type="term" value="F:metal ion binding"/>
    <property type="evidence" value="ECO:0007669"/>
    <property type="project" value="UniProtKB-KW"/>
</dbReference>
<evidence type="ECO:0000256" key="6">
    <source>
        <dbReference type="ARBA" id="ARBA00022842"/>
    </source>
</evidence>
<keyword evidence="4" id="KW-0547">Nucleotide-binding</keyword>
<dbReference type="GO" id="GO:0008841">
    <property type="term" value="F:dihydrofolate synthase activity"/>
    <property type="evidence" value="ECO:0007669"/>
    <property type="project" value="TreeGrafter"/>
</dbReference>
<dbReference type="GO" id="GO:0005829">
    <property type="term" value="C:cytosol"/>
    <property type="evidence" value="ECO:0007669"/>
    <property type="project" value="TreeGrafter"/>
</dbReference>
<dbReference type="PANTHER" id="PTHR11136:SF0">
    <property type="entry name" value="DIHYDROFOLATE SYNTHETASE-RELATED"/>
    <property type="match status" value="1"/>
</dbReference>
<sequence>MADHLAEQVTSYIEWIYQSYNQAKPYLPEGFDRDRRHPEWTRALLDQLGSPDRTTCNIAVTGSKGKGTHAILLAAVLERMGLSVGLFTSPHLVDFLERIRLNGQKISEKDFVRYAQRIRNAAETLQLPAHHYFGPVGYVAAIAAEFFRDHQTDVNIFELGRGARHDDVNQIVHQGALMTPVFLEHKMQLGPELRDVIWEKIGILTSDTRWWVLHPQPQETGQILETIRAELHLPEPIRAQMNQCQLVCRKDNIDEYRVTTSGPIFTIYGPTVLEAFRSNLVVVMEAAWQIWRMLRPFSEASLELHIEDLALPGRMQYLPNLSVPTLLDGAIHRENARRVLNYLDAIGQLGNKRRGAIVCLPDDKDGEGLLNELHEYLDWIIFCRAQNPHLQFSRHWVGVWQQMGKIGKETHSFASAWQMALDHLSVDEIWLLGTQSFLTDVFQYLNIDTGSIWNQPTKQKGDGKSLTAKE</sequence>
<evidence type="ECO:0000256" key="5">
    <source>
        <dbReference type="ARBA" id="ARBA00022840"/>
    </source>
</evidence>
<dbReference type="EMBL" id="FRAF01000022">
    <property type="protein sequence ID" value="SHK78662.1"/>
    <property type="molecule type" value="Genomic_DNA"/>
</dbReference>
<evidence type="ECO:0000313" key="8">
    <source>
        <dbReference type="Proteomes" id="UP000184016"/>
    </source>
</evidence>
<dbReference type="Proteomes" id="UP000184016">
    <property type="component" value="Unassembled WGS sequence"/>
</dbReference>
<dbReference type="SUPFAM" id="SSF53623">
    <property type="entry name" value="MurD-like peptide ligases, catalytic domain"/>
    <property type="match status" value="1"/>
</dbReference>
<dbReference type="InterPro" id="IPR001645">
    <property type="entry name" value="Folylpolyglutamate_synth"/>
</dbReference>
<evidence type="ECO:0000256" key="4">
    <source>
        <dbReference type="ARBA" id="ARBA00022741"/>
    </source>
</evidence>
<dbReference type="PANTHER" id="PTHR11136">
    <property type="entry name" value="FOLYLPOLYGLUTAMATE SYNTHASE-RELATED"/>
    <property type="match status" value="1"/>
</dbReference>
<dbReference type="STRING" id="1830138.SAMN05443507_12264"/>